<gene>
    <name evidence="6" type="ORF">BCT99_13870</name>
</gene>
<organism evidence="6">
    <name type="scientific">Vibrio lentus</name>
    <dbReference type="NCBI Taxonomy" id="136468"/>
    <lineage>
        <taxon>Bacteria</taxon>
        <taxon>Pseudomonadati</taxon>
        <taxon>Pseudomonadota</taxon>
        <taxon>Gammaproteobacteria</taxon>
        <taxon>Vibrionales</taxon>
        <taxon>Vibrionaceae</taxon>
        <taxon>Vibrio</taxon>
    </lineage>
</organism>
<comment type="caution">
    <text evidence="6">The sequence shown here is derived from an EMBL/GenBank/DDBJ whole genome shotgun (WGS) entry which is preliminary data.</text>
</comment>
<protein>
    <submittedName>
        <fullName evidence="6">Bile acid:sodium symporter</fullName>
    </submittedName>
</protein>
<keyword evidence="2 5" id="KW-0812">Transmembrane</keyword>
<evidence type="ECO:0000256" key="4">
    <source>
        <dbReference type="ARBA" id="ARBA00023136"/>
    </source>
</evidence>
<dbReference type="EMBL" id="MCXM01000011">
    <property type="protein sequence ID" value="PMK47958.1"/>
    <property type="molecule type" value="Genomic_DNA"/>
</dbReference>
<evidence type="ECO:0000313" key="6">
    <source>
        <dbReference type="EMBL" id="PMK47958.1"/>
    </source>
</evidence>
<evidence type="ECO:0000256" key="1">
    <source>
        <dbReference type="ARBA" id="ARBA00004141"/>
    </source>
</evidence>
<dbReference type="InterPro" id="IPR038770">
    <property type="entry name" value="Na+/solute_symporter_sf"/>
</dbReference>
<dbReference type="RefSeq" id="WP_102277998.1">
    <property type="nucleotide sequence ID" value="NZ_JAJGZN020000002.1"/>
</dbReference>
<feature type="transmembrane region" description="Helical" evidence="5">
    <location>
        <begin position="34"/>
        <end position="52"/>
    </location>
</feature>
<dbReference type="InterPro" id="IPR002657">
    <property type="entry name" value="BilAc:Na_symport/Acr3"/>
</dbReference>
<reference evidence="6" key="3">
    <citation type="journal article" date="2018" name="Nature">
        <title>A major lineage of non-tailed dsDNA viruses as unrecognized killers of marine bacteria.</title>
        <authorList>
            <person name="Kauffman K.M."/>
            <person name="Hussain F.A."/>
            <person name="Yang J."/>
            <person name="Arevalo P."/>
            <person name="Brown J.M."/>
            <person name="Chang W.K."/>
            <person name="VanInsberghe D."/>
            <person name="Elsherbini J."/>
            <person name="Sharma R.S."/>
            <person name="Cutler M.B."/>
            <person name="Kelly L."/>
            <person name="Polz M.F."/>
        </authorList>
    </citation>
    <scope>NUCLEOTIDE SEQUENCE</scope>
    <source>
        <strain evidence="6">10N.261.52.F7</strain>
    </source>
</reference>
<dbReference type="Gene3D" id="1.20.1530.20">
    <property type="match status" value="1"/>
</dbReference>
<proteinExistence type="predicted"/>
<feature type="transmembrane region" description="Helical" evidence="5">
    <location>
        <begin position="127"/>
        <end position="149"/>
    </location>
</feature>
<accession>A0AB36XQF0</accession>
<comment type="subcellular location">
    <subcellularLocation>
        <location evidence="1">Membrane</location>
        <topology evidence="1">Multi-pass membrane protein</topology>
    </subcellularLocation>
</comment>
<feature type="transmembrane region" description="Helical" evidence="5">
    <location>
        <begin position="187"/>
        <end position="206"/>
    </location>
</feature>
<feature type="transmembrane region" description="Helical" evidence="5">
    <location>
        <begin position="92"/>
        <end position="115"/>
    </location>
</feature>
<dbReference type="PANTHER" id="PTHR10361:SF28">
    <property type="entry name" value="P3 PROTEIN-RELATED"/>
    <property type="match status" value="1"/>
</dbReference>
<sequence length="313" mass="33263">MVNRLLSLFPIWALAFSSVAFISPESFTSLKDYIVPLLTIIMMAMGLTLSFADFKEVFKYKSAILVGVILQFTVMPIAALLLSKVIGLDSDLLIGMVLVGAVAGGTSSNVMAFLAGANVALSITMTAFSTLLGVILTPFIISFLLSTTIEVPTSAMVVSLFKIVLVPVITGVVINQLFGKIVTKVQSVLPLISMVAIVLIVAIVVALNKSNIQQVGTIVAVAVVLHNTIGLALGYFITKALKFEEAICRTIAFEVGLQNSGLAAALAVKHFTPAAAIASSIFSVWHNISGSILAGYWKRKRENKELSDSVKVN</sequence>
<name>A0AB36XQF0_9VIBR</name>
<feature type="transmembrane region" description="Helical" evidence="5">
    <location>
        <begin position="64"/>
        <end position="86"/>
    </location>
</feature>
<reference key="1">
    <citation type="submission" date="2016-07" db="EMBL/GenBank/DDBJ databases">
        <title>Nontailed viruses are major unrecognized killers of bacteria in the ocean.</title>
        <authorList>
            <person name="Kauffman K."/>
            <person name="Hussain F."/>
            <person name="Yang J."/>
            <person name="Arevalo P."/>
            <person name="Brown J."/>
            <person name="Cutler M."/>
            <person name="Kelly L."/>
            <person name="Polz M.F."/>
        </authorList>
    </citation>
    <scope>NUCLEOTIDE SEQUENCE [LARGE SCALE GENOMIC DNA]</scope>
    <source>
        <strain>10N.261.52.F7</strain>
    </source>
</reference>
<evidence type="ECO:0000256" key="3">
    <source>
        <dbReference type="ARBA" id="ARBA00022989"/>
    </source>
</evidence>
<reference evidence="6" key="2">
    <citation type="submission" date="2016-07" db="EMBL/GenBank/DDBJ databases">
        <authorList>
            <person name="Kauffman K."/>
            <person name="Arevalo P."/>
            <person name="Polz M.F."/>
        </authorList>
    </citation>
    <scope>NUCLEOTIDE SEQUENCE</scope>
    <source>
        <strain evidence="6">10N.261.52.F7</strain>
    </source>
</reference>
<dbReference type="PANTHER" id="PTHR10361">
    <property type="entry name" value="SODIUM-BILE ACID COTRANSPORTER"/>
    <property type="match status" value="1"/>
</dbReference>
<dbReference type="Pfam" id="PF01758">
    <property type="entry name" value="SBF"/>
    <property type="match status" value="1"/>
</dbReference>
<dbReference type="AlphaFoldDB" id="A0AB36XQF0"/>
<keyword evidence="4 5" id="KW-0472">Membrane</keyword>
<dbReference type="InterPro" id="IPR004710">
    <property type="entry name" value="Bilac:Na_transpt"/>
</dbReference>
<keyword evidence="3 5" id="KW-1133">Transmembrane helix</keyword>
<feature type="transmembrane region" description="Helical" evidence="5">
    <location>
        <begin position="218"/>
        <end position="238"/>
    </location>
</feature>
<evidence type="ECO:0000256" key="2">
    <source>
        <dbReference type="ARBA" id="ARBA00022692"/>
    </source>
</evidence>
<feature type="transmembrane region" description="Helical" evidence="5">
    <location>
        <begin position="155"/>
        <end position="175"/>
    </location>
</feature>
<dbReference type="GO" id="GO:0016020">
    <property type="term" value="C:membrane"/>
    <property type="evidence" value="ECO:0007669"/>
    <property type="project" value="UniProtKB-SubCell"/>
</dbReference>
<evidence type="ECO:0000256" key="5">
    <source>
        <dbReference type="SAM" id="Phobius"/>
    </source>
</evidence>